<feature type="region of interest" description="Disordered" evidence="1">
    <location>
        <begin position="119"/>
        <end position="222"/>
    </location>
</feature>
<reference evidence="2" key="1">
    <citation type="submission" date="2019-04" db="EMBL/GenBank/DDBJ databases">
        <authorList>
            <person name="Alioto T."/>
            <person name="Alioto T."/>
        </authorList>
    </citation>
    <scope>NUCLEOTIDE SEQUENCE [LARGE SCALE GENOMIC DNA]</scope>
</reference>
<dbReference type="EMBL" id="CABDUW010000920">
    <property type="protein sequence ID" value="VTJ76860.1"/>
    <property type="molecule type" value="Genomic_DNA"/>
</dbReference>
<dbReference type="Proteomes" id="UP000335636">
    <property type="component" value="Unassembled WGS sequence"/>
</dbReference>
<evidence type="ECO:0000313" key="3">
    <source>
        <dbReference type="Proteomes" id="UP000335636"/>
    </source>
</evidence>
<proteinExistence type="predicted"/>
<feature type="region of interest" description="Disordered" evidence="1">
    <location>
        <begin position="255"/>
        <end position="285"/>
    </location>
</feature>
<comment type="caution">
    <text evidence="2">The sequence shown here is derived from an EMBL/GenBank/DDBJ whole genome shotgun (WGS) entry which is preliminary data.</text>
</comment>
<gene>
    <name evidence="2" type="ORF">MONAX_5E005195</name>
</gene>
<evidence type="ECO:0000313" key="2">
    <source>
        <dbReference type="EMBL" id="VTJ76860.1"/>
    </source>
</evidence>
<name>A0A5E4C6A9_MARMO</name>
<feature type="compositionally biased region" description="Low complexity" evidence="1">
    <location>
        <begin position="139"/>
        <end position="166"/>
    </location>
</feature>
<protein>
    <submittedName>
        <fullName evidence="2">Uncharacterized protein</fullName>
    </submittedName>
</protein>
<organism evidence="2 3">
    <name type="scientific">Marmota monax</name>
    <name type="common">Woodchuck</name>
    <dbReference type="NCBI Taxonomy" id="9995"/>
    <lineage>
        <taxon>Eukaryota</taxon>
        <taxon>Metazoa</taxon>
        <taxon>Chordata</taxon>
        <taxon>Craniata</taxon>
        <taxon>Vertebrata</taxon>
        <taxon>Euteleostomi</taxon>
        <taxon>Mammalia</taxon>
        <taxon>Eutheria</taxon>
        <taxon>Euarchontoglires</taxon>
        <taxon>Glires</taxon>
        <taxon>Rodentia</taxon>
        <taxon>Sciuromorpha</taxon>
        <taxon>Sciuridae</taxon>
        <taxon>Xerinae</taxon>
        <taxon>Marmotini</taxon>
        <taxon>Marmota</taxon>
    </lineage>
</organism>
<keyword evidence="3" id="KW-1185">Reference proteome</keyword>
<sequence>MSLRSKEGHGFSPLECDAGSLPLLGALRAIAGFSLPPGGELFTAGARLIRPRLSLVRPRLLGSHPCGGEDGDADWLARARALGAFTSRGRMARRLGAAAGGKEERSIFAFDVQRSAESRPRASVRSWQRTASCSRKEASAAAGPAPAAASAEGRASLSRAPPQRGAATGGGGRRPLLIHCLDRASSAGQSRAPAAPSSSSSSSSSSIGGVRLGSLGRGGDRLEGPGFAALGHLWGRRERGSSGLSGGRTVSRAWLSRGQGAGPSALGEAPGLEDGEGPAQGPRVL</sequence>
<feature type="compositionally biased region" description="Low complexity" evidence="1">
    <location>
        <begin position="183"/>
        <end position="214"/>
    </location>
</feature>
<evidence type="ECO:0000256" key="1">
    <source>
        <dbReference type="SAM" id="MobiDB-lite"/>
    </source>
</evidence>
<accession>A0A5E4C6A9</accession>
<dbReference type="AlphaFoldDB" id="A0A5E4C6A9"/>